<keyword evidence="6" id="KW-0325">Glycoprotein</keyword>
<name>A0AA37HZ30_SEGBR</name>
<dbReference type="PANTHER" id="PTHR31776:SF0">
    <property type="entry name" value="ALPHA-L-ARABINOFURANOSIDASE 1"/>
    <property type="match status" value="1"/>
</dbReference>
<dbReference type="Pfam" id="PF02018">
    <property type="entry name" value="CBM_4_9"/>
    <property type="match status" value="1"/>
</dbReference>
<dbReference type="SUPFAM" id="SSF49785">
    <property type="entry name" value="Galactose-binding domain-like"/>
    <property type="match status" value="1"/>
</dbReference>
<sequence length="803" mass="90613">MIRKGLLFSALLGMTTLTQAQVNIHIDTQNPGVRVSPNLYGIFYEDINHAADGGLYAELVRNRSFEDNDKTVEAWKTYQGATMTLVNSAKKQLNRAQKNYLEVNFTGKGTSGISNEGFWGINTVKGRTYKLSFWAKGKLNGNLKVYLGCNCGKKMFAVANINEKITNKWKKYTAEFTATTNHEKARLWITSEGKGTVDFDVVSLFPPTFNNRENGLRPDLASMLKALHPKFFRFPGGCFVEGQQSPDNAFRWERTIGPIEQRPGHWNVNWGYRTTDGIGFDEYLQMAEDLGAKPLYVVNVGIWHGGFTPVDSIQPWIDEALNALEYANGDVTTKYGALRAKNGHPEPYHIEYIEIGNENNQEDPTQQSDQYYKRYQLFRDAILAKYPKMHIIGNVVAWGNDNPKWNSDEQVELLDEHYYRNPAWFANNFHKYDSYERGKHDIYVGEYAVTQGFGVNGSLDAALGEAVYMMGIENNSDVVKMASYAPIFANLNDLRWRPDMIQFNAKSAFGTPSYYVQKMMADHIGTRVLHVTQDNPYQTDLEAKLVSPEKSKLGFATWATQASYQLVSVNDKPVDQKYTALKGDWHHEDNIISQKGNGESCLNIGDMLVSNHSTIKLRARKDSGAEGFMLVFNYIDENNYSWVNFGGWGNTQHGIEQVVNGAKMQIATKTGKVETGKWYDITFEQDGDKLKAWLNDELIFDTKLQQNTTPGIFSTATLDELQGDVIVKIANTSEENTTCQIDLDGYQVKQGEVIRLSSAKGIHENSIDTPTLVVPMSETVSPHHDKLQLTIPAFSLNIVRLKR</sequence>
<organism evidence="9 10">
    <name type="scientific">Segatella bryantii</name>
    <name type="common">Prevotella bryantii</name>
    <dbReference type="NCBI Taxonomy" id="77095"/>
    <lineage>
        <taxon>Bacteria</taxon>
        <taxon>Pseudomonadati</taxon>
        <taxon>Bacteroidota</taxon>
        <taxon>Bacteroidia</taxon>
        <taxon>Bacteroidales</taxon>
        <taxon>Prevotellaceae</taxon>
        <taxon>Segatella</taxon>
    </lineage>
</organism>
<dbReference type="AlphaFoldDB" id="A0AA37HZ30"/>
<evidence type="ECO:0000256" key="1">
    <source>
        <dbReference type="ARBA" id="ARBA00001462"/>
    </source>
</evidence>
<gene>
    <name evidence="9" type="ORF">PRRU23_23790</name>
</gene>
<dbReference type="SUPFAM" id="SSF49899">
    <property type="entry name" value="Concanavalin A-like lectins/glucanases"/>
    <property type="match status" value="1"/>
</dbReference>
<dbReference type="InterPro" id="IPR008979">
    <property type="entry name" value="Galactose-bd-like_sf"/>
</dbReference>
<evidence type="ECO:0000256" key="6">
    <source>
        <dbReference type="ARBA" id="ARBA00023180"/>
    </source>
</evidence>
<dbReference type="Gene3D" id="3.20.20.80">
    <property type="entry name" value="Glycosidases"/>
    <property type="match status" value="1"/>
</dbReference>
<dbReference type="InterPro" id="IPR013320">
    <property type="entry name" value="ConA-like_dom_sf"/>
</dbReference>
<dbReference type="SUPFAM" id="SSF51445">
    <property type="entry name" value="(Trans)glycosidases"/>
    <property type="match status" value="1"/>
</dbReference>
<dbReference type="InterPro" id="IPR051563">
    <property type="entry name" value="Glycosyl_Hydrolase_51"/>
</dbReference>
<comment type="caution">
    <text evidence="9">The sequence shown here is derived from an EMBL/GenBank/DDBJ whole genome shotgun (WGS) entry which is preliminary data.</text>
</comment>
<dbReference type="Pfam" id="PF06964">
    <property type="entry name" value="Alpha-L-AF_C"/>
    <property type="match status" value="1"/>
</dbReference>
<accession>A0AA37HZ30</accession>
<dbReference type="RefSeq" id="WP_006283782.1">
    <property type="nucleotide sequence ID" value="NZ_BPTR01000001.1"/>
</dbReference>
<feature type="domain" description="Alpha-L-arabinofuranosidase C-terminal" evidence="8">
    <location>
        <begin position="445"/>
        <end position="795"/>
    </location>
</feature>
<keyword evidence="5" id="KW-0378">Hydrolase</keyword>
<dbReference type="GO" id="GO:0046556">
    <property type="term" value="F:alpha-L-arabinofuranosidase activity"/>
    <property type="evidence" value="ECO:0007669"/>
    <property type="project" value="UniProtKB-EC"/>
</dbReference>
<feature type="chain" id="PRO_5041367799" description="non-reducing end alpha-L-arabinofuranosidase" evidence="7">
    <location>
        <begin position="21"/>
        <end position="803"/>
    </location>
</feature>
<dbReference type="SUPFAM" id="SSF51011">
    <property type="entry name" value="Glycosyl hydrolase domain"/>
    <property type="match status" value="1"/>
</dbReference>
<dbReference type="SMART" id="SM00813">
    <property type="entry name" value="Alpha-L-AF_C"/>
    <property type="match status" value="1"/>
</dbReference>
<dbReference type="GO" id="GO:0046373">
    <property type="term" value="P:L-arabinose metabolic process"/>
    <property type="evidence" value="ECO:0007669"/>
    <property type="project" value="InterPro"/>
</dbReference>
<comment type="similarity">
    <text evidence="2">Belongs to the glycosyl hydrolase 51 family.</text>
</comment>
<dbReference type="InterPro" id="IPR055235">
    <property type="entry name" value="ASD1_cat"/>
</dbReference>
<dbReference type="InterPro" id="IPR010720">
    <property type="entry name" value="Alpha-L-AF_C"/>
</dbReference>
<dbReference type="Pfam" id="PF22848">
    <property type="entry name" value="ASD1_dom"/>
    <property type="match status" value="1"/>
</dbReference>
<evidence type="ECO:0000256" key="7">
    <source>
        <dbReference type="SAM" id="SignalP"/>
    </source>
</evidence>
<dbReference type="Gene3D" id="2.60.120.560">
    <property type="entry name" value="Exo-inulinase, domain 1"/>
    <property type="match status" value="1"/>
</dbReference>
<dbReference type="EMBL" id="BPTR01000001">
    <property type="protein sequence ID" value="GJG28679.1"/>
    <property type="molecule type" value="Genomic_DNA"/>
</dbReference>
<evidence type="ECO:0000313" key="9">
    <source>
        <dbReference type="EMBL" id="GJG28679.1"/>
    </source>
</evidence>
<comment type="catalytic activity">
    <reaction evidence="1">
        <text>Hydrolysis of terminal non-reducing alpha-L-arabinofuranoside residues in alpha-L-arabinosides.</text>
        <dbReference type="EC" id="3.2.1.55"/>
    </reaction>
</comment>
<reference evidence="9" key="1">
    <citation type="submission" date="2021-08" db="EMBL/GenBank/DDBJ databases">
        <title>Prevotella lacticifex sp. nov., isolated from rumen of cow.</title>
        <authorList>
            <person name="Shinkai T."/>
            <person name="Ikeyama N."/>
            <person name="Kumagai M."/>
            <person name="Ohmori H."/>
            <person name="Sakamoto M."/>
            <person name="Ohkuma M."/>
            <person name="Mitsumori M."/>
        </authorList>
    </citation>
    <scope>NUCLEOTIDE SEQUENCE</scope>
    <source>
        <strain evidence="9">DSM 11371</strain>
    </source>
</reference>
<evidence type="ECO:0000313" key="10">
    <source>
        <dbReference type="Proteomes" id="UP000887043"/>
    </source>
</evidence>
<dbReference type="InterPro" id="IPR017853">
    <property type="entry name" value="GH"/>
</dbReference>
<dbReference type="PANTHER" id="PTHR31776">
    <property type="entry name" value="ALPHA-L-ARABINOFURANOSIDASE 1"/>
    <property type="match status" value="1"/>
</dbReference>
<feature type="signal peptide" evidence="7">
    <location>
        <begin position="1"/>
        <end position="20"/>
    </location>
</feature>
<proteinExistence type="inferred from homology"/>
<dbReference type="InterPro" id="IPR003305">
    <property type="entry name" value="CenC_carb-bd"/>
</dbReference>
<evidence type="ECO:0000256" key="4">
    <source>
        <dbReference type="ARBA" id="ARBA00022729"/>
    </source>
</evidence>
<dbReference type="Gene3D" id="2.60.120.260">
    <property type="entry name" value="Galactose-binding domain-like"/>
    <property type="match status" value="1"/>
</dbReference>
<evidence type="ECO:0000256" key="3">
    <source>
        <dbReference type="ARBA" id="ARBA00012670"/>
    </source>
</evidence>
<protein>
    <recommendedName>
        <fullName evidence="3">non-reducing end alpha-L-arabinofuranosidase</fullName>
        <ecNumber evidence="3">3.2.1.55</ecNumber>
    </recommendedName>
</protein>
<evidence type="ECO:0000256" key="5">
    <source>
        <dbReference type="ARBA" id="ARBA00022801"/>
    </source>
</evidence>
<evidence type="ECO:0000256" key="2">
    <source>
        <dbReference type="ARBA" id="ARBA00007186"/>
    </source>
</evidence>
<evidence type="ECO:0000259" key="8">
    <source>
        <dbReference type="SMART" id="SM00813"/>
    </source>
</evidence>
<dbReference type="EC" id="3.2.1.55" evidence="3"/>
<dbReference type="Proteomes" id="UP000887043">
    <property type="component" value="Unassembled WGS sequence"/>
</dbReference>
<keyword evidence="4 7" id="KW-0732">Signal</keyword>